<evidence type="ECO:0000256" key="1">
    <source>
        <dbReference type="SAM" id="Phobius"/>
    </source>
</evidence>
<evidence type="ECO:0008006" key="4">
    <source>
        <dbReference type="Google" id="ProtNLM"/>
    </source>
</evidence>
<keyword evidence="1" id="KW-0812">Transmembrane</keyword>
<organism evidence="2 3">
    <name type="scientific">Mucilaginibacter psychrotolerans</name>
    <dbReference type="NCBI Taxonomy" id="1524096"/>
    <lineage>
        <taxon>Bacteria</taxon>
        <taxon>Pseudomonadati</taxon>
        <taxon>Bacteroidota</taxon>
        <taxon>Sphingobacteriia</taxon>
        <taxon>Sphingobacteriales</taxon>
        <taxon>Sphingobacteriaceae</taxon>
        <taxon>Mucilaginibacter</taxon>
    </lineage>
</organism>
<sequence>MHLFTPKIIVCNPVPQETRIIYSKDDALVKAIGLFIFLSFGIPFLYIRSYWFGLPFCLFAAYHLYLKGKICLNDSPQIVINLEGMRANNAPFYEWEEIHDVRISGELLGRGARPCLEYKYPGGKVKLRVEHLNISPLDLSILLAYYQKPWEFKGNSK</sequence>
<feature type="transmembrane region" description="Helical" evidence="1">
    <location>
        <begin position="27"/>
        <end position="44"/>
    </location>
</feature>
<keyword evidence="3" id="KW-1185">Reference proteome</keyword>
<dbReference type="EMBL" id="SOZE01000008">
    <property type="protein sequence ID" value="TFF38022.1"/>
    <property type="molecule type" value="Genomic_DNA"/>
</dbReference>
<dbReference type="Proteomes" id="UP000297540">
    <property type="component" value="Unassembled WGS sequence"/>
</dbReference>
<dbReference type="AlphaFoldDB" id="A0A4Y8SGN4"/>
<keyword evidence="1" id="KW-1133">Transmembrane helix</keyword>
<protein>
    <recommendedName>
        <fullName evidence="4">DUF2244 domain-containing protein</fullName>
    </recommendedName>
</protein>
<dbReference type="RefSeq" id="WP_133229059.1">
    <property type="nucleotide sequence ID" value="NZ_SOZE01000008.1"/>
</dbReference>
<evidence type="ECO:0000313" key="3">
    <source>
        <dbReference type="Proteomes" id="UP000297540"/>
    </source>
</evidence>
<keyword evidence="1" id="KW-0472">Membrane</keyword>
<accession>A0A4Y8SGN4</accession>
<dbReference type="OrthoDB" id="797571at2"/>
<name>A0A4Y8SGN4_9SPHI</name>
<evidence type="ECO:0000313" key="2">
    <source>
        <dbReference type="EMBL" id="TFF38022.1"/>
    </source>
</evidence>
<gene>
    <name evidence="2" type="ORF">E2R66_10590</name>
</gene>
<proteinExistence type="predicted"/>
<reference evidence="2 3" key="1">
    <citation type="journal article" date="2017" name="Int. J. Syst. Evol. Microbiol.">
        <title>Mucilaginibacterpsychrotolerans sp. nov., isolated from peatlands.</title>
        <authorList>
            <person name="Deng Y."/>
            <person name="Shen L."/>
            <person name="Xu B."/>
            <person name="Liu Y."/>
            <person name="Gu Z."/>
            <person name="Liu H."/>
            <person name="Zhou Y."/>
        </authorList>
    </citation>
    <scope>NUCLEOTIDE SEQUENCE [LARGE SCALE GENOMIC DNA]</scope>
    <source>
        <strain evidence="2 3">NH7-4</strain>
    </source>
</reference>
<comment type="caution">
    <text evidence="2">The sequence shown here is derived from an EMBL/GenBank/DDBJ whole genome shotgun (WGS) entry which is preliminary data.</text>
</comment>